<evidence type="ECO:0000256" key="1">
    <source>
        <dbReference type="SAM" id="Phobius"/>
    </source>
</evidence>
<evidence type="ECO:0000313" key="2">
    <source>
        <dbReference type="EMBL" id="RCN53230.1"/>
    </source>
</evidence>
<proteinExistence type="predicted"/>
<accession>A0A368HCV0</accession>
<dbReference type="AlphaFoldDB" id="A0A368HCV0"/>
<keyword evidence="1" id="KW-1133">Transmembrane helix</keyword>
<dbReference type="EMBL" id="JOJR01000003">
    <property type="protein sequence ID" value="RCN53230.1"/>
    <property type="molecule type" value="Genomic_DNA"/>
</dbReference>
<keyword evidence="3" id="KW-1185">Reference proteome</keyword>
<protein>
    <submittedName>
        <fullName evidence="2">Uncharacterized protein</fullName>
    </submittedName>
</protein>
<sequence>MLAALFTVYWNVFDASYVCVISLMNAYAMMDTTETRKANV</sequence>
<name>A0A368HCV0_ANCCA</name>
<keyword evidence="1" id="KW-0472">Membrane</keyword>
<organism evidence="2 3">
    <name type="scientific">Ancylostoma caninum</name>
    <name type="common">Dog hookworm</name>
    <dbReference type="NCBI Taxonomy" id="29170"/>
    <lineage>
        <taxon>Eukaryota</taxon>
        <taxon>Metazoa</taxon>
        <taxon>Ecdysozoa</taxon>
        <taxon>Nematoda</taxon>
        <taxon>Chromadorea</taxon>
        <taxon>Rhabditida</taxon>
        <taxon>Rhabditina</taxon>
        <taxon>Rhabditomorpha</taxon>
        <taxon>Strongyloidea</taxon>
        <taxon>Ancylostomatidae</taxon>
        <taxon>Ancylostomatinae</taxon>
        <taxon>Ancylostoma</taxon>
    </lineage>
</organism>
<dbReference type="Proteomes" id="UP000252519">
    <property type="component" value="Unassembled WGS sequence"/>
</dbReference>
<evidence type="ECO:0000313" key="3">
    <source>
        <dbReference type="Proteomes" id="UP000252519"/>
    </source>
</evidence>
<keyword evidence="1" id="KW-0812">Transmembrane</keyword>
<gene>
    <name evidence="2" type="ORF">ANCCAN_00789</name>
</gene>
<comment type="caution">
    <text evidence="2">The sequence shown here is derived from an EMBL/GenBank/DDBJ whole genome shotgun (WGS) entry which is preliminary data.</text>
</comment>
<feature type="transmembrane region" description="Helical" evidence="1">
    <location>
        <begin position="6"/>
        <end position="28"/>
    </location>
</feature>
<reference evidence="2 3" key="1">
    <citation type="submission" date="2014-10" db="EMBL/GenBank/DDBJ databases">
        <title>Draft genome of the hookworm Ancylostoma caninum.</title>
        <authorList>
            <person name="Mitreva M."/>
        </authorList>
    </citation>
    <scope>NUCLEOTIDE SEQUENCE [LARGE SCALE GENOMIC DNA]</scope>
    <source>
        <strain evidence="2 3">Baltimore</strain>
    </source>
</reference>